<dbReference type="Proteomes" id="UP001382935">
    <property type="component" value="Chromosome"/>
</dbReference>
<name>A0ABZ2FYH0_9SPHN</name>
<gene>
    <name evidence="2" type="ORF">V6R86_03155</name>
</gene>
<proteinExistence type="predicted"/>
<organism evidence="2 3">
    <name type="scientific">Sphingomonas kaistensis</name>
    <dbReference type="NCBI Taxonomy" id="298708"/>
    <lineage>
        <taxon>Bacteria</taxon>
        <taxon>Pseudomonadati</taxon>
        <taxon>Pseudomonadota</taxon>
        <taxon>Alphaproteobacteria</taxon>
        <taxon>Sphingomonadales</taxon>
        <taxon>Sphingomonadaceae</taxon>
        <taxon>Sphingomonas</taxon>
    </lineage>
</organism>
<protein>
    <submittedName>
        <fullName evidence="2">Uncharacterized protein</fullName>
    </submittedName>
</protein>
<accession>A0ABZ2FYH0</accession>
<evidence type="ECO:0000313" key="2">
    <source>
        <dbReference type="EMBL" id="WWM69715.1"/>
    </source>
</evidence>
<evidence type="ECO:0000313" key="3">
    <source>
        <dbReference type="Proteomes" id="UP001382935"/>
    </source>
</evidence>
<feature type="region of interest" description="Disordered" evidence="1">
    <location>
        <begin position="123"/>
        <end position="144"/>
    </location>
</feature>
<evidence type="ECO:0000256" key="1">
    <source>
        <dbReference type="SAM" id="MobiDB-lite"/>
    </source>
</evidence>
<dbReference type="EMBL" id="CP145607">
    <property type="protein sequence ID" value="WWM69715.1"/>
    <property type="molecule type" value="Genomic_DNA"/>
</dbReference>
<reference evidence="2 3" key="1">
    <citation type="submission" date="2024-02" db="EMBL/GenBank/DDBJ databases">
        <title>Full genome sequence of Sphingomonas kaistensis.</title>
        <authorList>
            <person name="Poletto B.L."/>
            <person name="Silva G."/>
            <person name="Galante D."/>
            <person name="Campos K.R."/>
            <person name="Santos M.B.N."/>
            <person name="Sacchi C.T."/>
        </authorList>
    </citation>
    <scope>NUCLEOTIDE SEQUENCE [LARGE SCALE GENOMIC DNA]</scope>
    <source>
        <strain evidence="2 3">MA4R</strain>
    </source>
</reference>
<sequence>MTDPAAPLRALCEAVYKKTANGEVEWRFDDDLDACEASIGQGYIQICSEVDVDGDKYFFVKILNGFKQTVDSIYGGTLGIGTKPSTGQKDWWDFIRDLRTMAYRRAVGSEEVINSMLHELDASPASRRVQPPRPFDDLDDDVPF</sequence>
<keyword evidence="3" id="KW-1185">Reference proteome</keyword>
<dbReference type="RefSeq" id="WP_338502033.1">
    <property type="nucleotide sequence ID" value="NZ_CP145607.1"/>
</dbReference>